<keyword evidence="10" id="KW-1185">Reference proteome</keyword>
<evidence type="ECO:0000259" key="8">
    <source>
        <dbReference type="PROSITE" id="PS50102"/>
    </source>
</evidence>
<dbReference type="SUPFAM" id="SSF54928">
    <property type="entry name" value="RNA-binding domain, RBD"/>
    <property type="match status" value="1"/>
</dbReference>
<evidence type="ECO:0000256" key="6">
    <source>
        <dbReference type="ARBA" id="ARBA00022884"/>
    </source>
</evidence>
<keyword evidence="5" id="KW-0810">Translation regulation</keyword>
<organism evidence="9 10">
    <name type="scientific">Ceratopteris richardii</name>
    <name type="common">Triangle waterfern</name>
    <dbReference type="NCBI Taxonomy" id="49495"/>
    <lineage>
        <taxon>Eukaryota</taxon>
        <taxon>Viridiplantae</taxon>
        <taxon>Streptophyta</taxon>
        <taxon>Embryophyta</taxon>
        <taxon>Tracheophyta</taxon>
        <taxon>Polypodiopsida</taxon>
        <taxon>Polypodiidae</taxon>
        <taxon>Polypodiales</taxon>
        <taxon>Pteridineae</taxon>
        <taxon>Pteridaceae</taxon>
        <taxon>Parkerioideae</taxon>
        <taxon>Ceratopteris</taxon>
    </lineage>
</organism>
<feature type="domain" description="RRM" evidence="8">
    <location>
        <begin position="27"/>
        <end position="105"/>
    </location>
</feature>
<protein>
    <recommendedName>
        <fullName evidence="8">RRM domain-containing protein</fullName>
    </recommendedName>
</protein>
<dbReference type="FunFam" id="3.30.70.330:FF:000648">
    <property type="entry name" value="Polyadenylate-binding protein"/>
    <property type="match status" value="1"/>
</dbReference>
<dbReference type="Pfam" id="PF00076">
    <property type="entry name" value="RRM_1"/>
    <property type="match status" value="1"/>
</dbReference>
<dbReference type="GO" id="GO:0006417">
    <property type="term" value="P:regulation of translation"/>
    <property type="evidence" value="ECO:0007669"/>
    <property type="project" value="UniProtKB-KW"/>
</dbReference>
<reference evidence="9" key="1">
    <citation type="submission" date="2021-08" db="EMBL/GenBank/DDBJ databases">
        <title>WGS assembly of Ceratopteris richardii.</title>
        <authorList>
            <person name="Marchant D.B."/>
            <person name="Chen G."/>
            <person name="Jenkins J."/>
            <person name="Shu S."/>
            <person name="Leebens-Mack J."/>
            <person name="Grimwood J."/>
            <person name="Schmutz J."/>
            <person name="Soltis P."/>
            <person name="Soltis D."/>
            <person name="Chen Z.-H."/>
        </authorList>
    </citation>
    <scope>NUCLEOTIDE SEQUENCE</scope>
    <source>
        <strain evidence="9">Whitten #5841</strain>
        <tissue evidence="9">Leaf</tissue>
    </source>
</reference>
<dbReference type="OrthoDB" id="1928326at2759"/>
<proteinExistence type="inferred from homology"/>
<name>A0A8T2TL94_CERRI</name>
<keyword evidence="6 7" id="KW-0694">RNA-binding</keyword>
<dbReference type="SMART" id="SM00360">
    <property type="entry name" value="RRM"/>
    <property type="match status" value="1"/>
</dbReference>
<dbReference type="GO" id="GO:0005737">
    <property type="term" value="C:cytoplasm"/>
    <property type="evidence" value="ECO:0007669"/>
    <property type="project" value="UniProtKB-SubCell"/>
</dbReference>
<evidence type="ECO:0000256" key="3">
    <source>
        <dbReference type="ARBA" id="ARBA00022490"/>
    </source>
</evidence>
<dbReference type="InterPro" id="IPR012677">
    <property type="entry name" value="Nucleotide-bd_a/b_plait_sf"/>
</dbReference>
<dbReference type="AlphaFoldDB" id="A0A8T2TL94"/>
<keyword evidence="4" id="KW-0677">Repeat</keyword>
<comment type="caution">
    <text evidence="9">The sequence shown here is derived from an EMBL/GenBank/DDBJ whole genome shotgun (WGS) entry which is preliminary data.</text>
</comment>
<dbReference type="PROSITE" id="PS50102">
    <property type="entry name" value="RRM"/>
    <property type="match status" value="1"/>
</dbReference>
<comment type="subcellular location">
    <subcellularLocation>
        <location evidence="1">Cytoplasm</location>
    </subcellularLocation>
</comment>
<dbReference type="Gene3D" id="3.30.70.330">
    <property type="match status" value="1"/>
</dbReference>
<evidence type="ECO:0000256" key="4">
    <source>
        <dbReference type="ARBA" id="ARBA00022737"/>
    </source>
</evidence>
<dbReference type="EMBL" id="CM035418">
    <property type="protein sequence ID" value="KAH7422215.1"/>
    <property type="molecule type" value="Genomic_DNA"/>
</dbReference>
<evidence type="ECO:0000313" key="9">
    <source>
        <dbReference type="EMBL" id="KAH7422215.1"/>
    </source>
</evidence>
<keyword evidence="3" id="KW-0963">Cytoplasm</keyword>
<dbReference type="InterPro" id="IPR035979">
    <property type="entry name" value="RBD_domain_sf"/>
</dbReference>
<evidence type="ECO:0000256" key="2">
    <source>
        <dbReference type="ARBA" id="ARBA00008557"/>
    </source>
</evidence>
<evidence type="ECO:0000313" key="10">
    <source>
        <dbReference type="Proteomes" id="UP000825935"/>
    </source>
</evidence>
<comment type="similarity">
    <text evidence="2">Belongs to the polyadenylate-binding protein type-1 family.</text>
</comment>
<evidence type="ECO:0000256" key="5">
    <source>
        <dbReference type="ARBA" id="ARBA00022845"/>
    </source>
</evidence>
<gene>
    <name evidence="9" type="ORF">KP509_13G097100</name>
</gene>
<dbReference type="GO" id="GO:0003723">
    <property type="term" value="F:RNA binding"/>
    <property type="evidence" value="ECO:0007669"/>
    <property type="project" value="UniProtKB-UniRule"/>
</dbReference>
<sequence>MATMQAQPPLVPQAATPIGGASQFGSASLYVGDLDHFVTETQLFEIFSRVGVVLSVRVCKDLITKRSLGYTYVNYNSPQDATRALELLNFTTINGKTVRIMFSHRNPSIRKSGTGNIFIKNLDRSIDNKALL</sequence>
<dbReference type="OMA" id="MNSFYVG"/>
<dbReference type="PANTHER" id="PTHR24012">
    <property type="entry name" value="RNA BINDING PROTEIN"/>
    <property type="match status" value="1"/>
</dbReference>
<dbReference type="Proteomes" id="UP000825935">
    <property type="component" value="Chromosome 13"/>
</dbReference>
<evidence type="ECO:0000256" key="1">
    <source>
        <dbReference type="ARBA" id="ARBA00004496"/>
    </source>
</evidence>
<evidence type="ECO:0000256" key="7">
    <source>
        <dbReference type="PROSITE-ProRule" id="PRU00176"/>
    </source>
</evidence>
<accession>A0A8T2TL94</accession>
<dbReference type="InterPro" id="IPR000504">
    <property type="entry name" value="RRM_dom"/>
</dbReference>